<evidence type="ECO:0000256" key="1">
    <source>
        <dbReference type="SAM" id="SignalP"/>
    </source>
</evidence>
<dbReference type="RefSeq" id="XP_007398085.1">
    <property type="nucleotide sequence ID" value="XM_007398023.1"/>
</dbReference>
<dbReference type="GeneID" id="18917511"/>
<keyword evidence="1" id="KW-0732">Signal</keyword>
<organism evidence="2 3">
    <name type="scientific">Phanerochaete carnosa (strain HHB-10118-sp)</name>
    <name type="common">White-rot fungus</name>
    <name type="synonym">Peniophora carnosa</name>
    <dbReference type="NCBI Taxonomy" id="650164"/>
    <lineage>
        <taxon>Eukaryota</taxon>
        <taxon>Fungi</taxon>
        <taxon>Dikarya</taxon>
        <taxon>Basidiomycota</taxon>
        <taxon>Agaricomycotina</taxon>
        <taxon>Agaricomycetes</taxon>
        <taxon>Polyporales</taxon>
        <taxon>Phanerochaetaceae</taxon>
        <taxon>Phanerochaete</taxon>
    </lineage>
</organism>
<dbReference type="OrthoDB" id="10478657at2759"/>
<accession>K5VPM3</accession>
<proteinExistence type="predicted"/>
<dbReference type="InParanoid" id="K5VPM3"/>
<dbReference type="EMBL" id="JH930474">
    <property type="protein sequence ID" value="EKM53393.1"/>
    <property type="molecule type" value="Genomic_DNA"/>
</dbReference>
<dbReference type="KEGG" id="pco:PHACADRAFT_259745"/>
<dbReference type="AlphaFoldDB" id="K5VPM3"/>
<feature type="signal peptide" evidence="1">
    <location>
        <begin position="1"/>
        <end position="24"/>
    </location>
</feature>
<protein>
    <submittedName>
        <fullName evidence="2">Uncharacterized protein</fullName>
    </submittedName>
</protein>
<reference evidence="2 3" key="1">
    <citation type="journal article" date="2012" name="BMC Genomics">
        <title>Comparative genomics of the white-rot fungi, Phanerochaete carnosa and P. chrysosporium, to elucidate the genetic basis of the distinct wood types they colonize.</title>
        <authorList>
            <person name="Suzuki H."/>
            <person name="MacDonald J."/>
            <person name="Syed K."/>
            <person name="Salamov A."/>
            <person name="Hori C."/>
            <person name="Aerts A."/>
            <person name="Henrissat B."/>
            <person name="Wiebenga A."/>
            <person name="vanKuyk P.A."/>
            <person name="Barry K."/>
            <person name="Lindquist E."/>
            <person name="LaButti K."/>
            <person name="Lapidus A."/>
            <person name="Lucas S."/>
            <person name="Coutinho P."/>
            <person name="Gong Y."/>
            <person name="Samejima M."/>
            <person name="Mahadevan R."/>
            <person name="Abou-Zaid M."/>
            <person name="de Vries R.P."/>
            <person name="Igarashi K."/>
            <person name="Yadav J.S."/>
            <person name="Grigoriev I.V."/>
            <person name="Master E.R."/>
        </authorList>
    </citation>
    <scope>NUCLEOTIDE SEQUENCE [LARGE SCALE GENOMIC DNA]</scope>
    <source>
        <strain evidence="2 3">HHB-10118-sp</strain>
    </source>
</reference>
<evidence type="ECO:0000313" key="3">
    <source>
        <dbReference type="Proteomes" id="UP000008370"/>
    </source>
</evidence>
<name>K5VPM3_PHACS</name>
<sequence>MQFPIVTLFAVVLALAAAVLPAMSLPMSTINSITPLARPRIGITIRPPTQVNEPIAMNVPSSASSRRDLMDSVMWKRYIDLACTEAMNSGTPAPAECYNNPLVNSPFFRVSKVAARAYLAGLMH</sequence>
<evidence type="ECO:0000313" key="2">
    <source>
        <dbReference type="EMBL" id="EKM53393.1"/>
    </source>
</evidence>
<keyword evidence="3" id="KW-1185">Reference proteome</keyword>
<gene>
    <name evidence="2" type="ORF">PHACADRAFT_259745</name>
</gene>
<dbReference type="Proteomes" id="UP000008370">
    <property type="component" value="Unassembled WGS sequence"/>
</dbReference>
<feature type="chain" id="PRO_5003885005" evidence="1">
    <location>
        <begin position="25"/>
        <end position="124"/>
    </location>
</feature>
<dbReference type="HOGENOM" id="CLU_2004718_0_0_1"/>